<evidence type="ECO:0000313" key="1">
    <source>
        <dbReference type="EMBL" id="AZE55325.1"/>
    </source>
</evidence>
<organism evidence="1 2">
    <name type="scientific">Pseudomonas synxantha</name>
    <dbReference type="NCBI Taxonomy" id="47883"/>
    <lineage>
        <taxon>Bacteria</taxon>
        <taxon>Pseudomonadati</taxon>
        <taxon>Pseudomonadota</taxon>
        <taxon>Gammaproteobacteria</taxon>
        <taxon>Pseudomonadales</taxon>
        <taxon>Pseudomonadaceae</taxon>
        <taxon>Pseudomonas</taxon>
    </lineage>
</organism>
<reference evidence="1 2" key="1">
    <citation type="submission" date="2018-03" db="EMBL/GenBank/DDBJ databases">
        <title>Diversity of phytobeneficial traits revealed by whole-genome analysis of worldwide-isolated phenazine-producing Pseudomonas spp.</title>
        <authorList>
            <person name="Biessy A."/>
            <person name="Novinscak A."/>
            <person name="Blom J."/>
            <person name="Leger G."/>
            <person name="Thomashow L.S."/>
            <person name="Cazorla F.M."/>
            <person name="Josic D."/>
            <person name="Filion M."/>
        </authorList>
    </citation>
    <scope>NUCLEOTIDE SEQUENCE [LARGE SCALE GENOMIC DNA]</scope>
    <source>
        <strain evidence="1 2">30B</strain>
    </source>
</reference>
<proteinExistence type="predicted"/>
<evidence type="ECO:0000313" key="2">
    <source>
        <dbReference type="Proteomes" id="UP000268696"/>
    </source>
</evidence>
<dbReference type="Proteomes" id="UP000268696">
    <property type="component" value="Chromosome"/>
</dbReference>
<name>A0A3G7U7N0_9PSED</name>
<protein>
    <submittedName>
        <fullName evidence="1">Uncharacterized protein</fullName>
    </submittedName>
</protein>
<dbReference type="EMBL" id="CP027754">
    <property type="protein sequence ID" value="AZE55325.1"/>
    <property type="molecule type" value="Genomic_DNA"/>
</dbReference>
<gene>
    <name evidence="1" type="ORF">C4K03_3170</name>
</gene>
<sequence length="47" mass="5247">MDSANANRRKAVVMCKTEEFQSPIWQEKIPVGSMGLLERQSMIAPAP</sequence>
<accession>A0A3G7U7N0</accession>
<dbReference type="AlphaFoldDB" id="A0A3G7U7N0"/>